<reference evidence="5 6" key="1">
    <citation type="submission" date="2015-01" db="EMBL/GenBank/DDBJ databases">
        <title>Paenibacillus swuensis/DY6/whole genome sequencing.</title>
        <authorList>
            <person name="Kim M.K."/>
            <person name="Srinivasan S."/>
            <person name="Lee J.-J."/>
        </authorList>
    </citation>
    <scope>NUCLEOTIDE SEQUENCE [LARGE SCALE GENOMIC DNA]</scope>
    <source>
        <strain evidence="5 6">DY6</strain>
    </source>
</reference>
<dbReference type="GO" id="GO:0003700">
    <property type="term" value="F:DNA-binding transcription factor activity"/>
    <property type="evidence" value="ECO:0007669"/>
    <property type="project" value="InterPro"/>
</dbReference>
<dbReference type="PROSITE" id="PS01124">
    <property type="entry name" value="HTH_ARAC_FAMILY_2"/>
    <property type="match status" value="1"/>
</dbReference>
<dbReference type="InterPro" id="IPR013096">
    <property type="entry name" value="Cupin_2"/>
</dbReference>
<dbReference type="Gene3D" id="2.60.120.10">
    <property type="entry name" value="Jelly Rolls"/>
    <property type="match status" value="1"/>
</dbReference>
<dbReference type="Gene3D" id="1.10.10.60">
    <property type="entry name" value="Homeodomain-like"/>
    <property type="match status" value="2"/>
</dbReference>
<dbReference type="PANTHER" id="PTHR43280">
    <property type="entry name" value="ARAC-FAMILY TRANSCRIPTIONAL REGULATOR"/>
    <property type="match status" value="1"/>
</dbReference>
<dbReference type="SMART" id="SM00342">
    <property type="entry name" value="HTH_ARAC"/>
    <property type="match status" value="1"/>
</dbReference>
<feature type="domain" description="HTH araC/xylS-type" evidence="4">
    <location>
        <begin position="177"/>
        <end position="285"/>
    </location>
</feature>
<organism evidence="5 6">
    <name type="scientific">Paenibacillus swuensis</name>
    <dbReference type="NCBI Taxonomy" id="1178515"/>
    <lineage>
        <taxon>Bacteria</taxon>
        <taxon>Bacillati</taxon>
        <taxon>Bacillota</taxon>
        <taxon>Bacilli</taxon>
        <taxon>Bacillales</taxon>
        <taxon>Paenibacillaceae</taxon>
        <taxon>Paenibacillus</taxon>
    </lineage>
</organism>
<protein>
    <recommendedName>
        <fullName evidence="4">HTH araC/xylS-type domain-containing protein</fullName>
    </recommendedName>
</protein>
<dbReference type="Proteomes" id="UP000076927">
    <property type="component" value="Chromosome"/>
</dbReference>
<dbReference type="PATRIC" id="fig|1178515.4.peg.2089"/>
<evidence type="ECO:0000256" key="1">
    <source>
        <dbReference type="ARBA" id="ARBA00023015"/>
    </source>
</evidence>
<dbReference type="InterPro" id="IPR037923">
    <property type="entry name" value="HTH-like"/>
</dbReference>
<dbReference type="KEGG" id="pswu:SY83_10420"/>
<evidence type="ECO:0000313" key="5">
    <source>
        <dbReference type="EMBL" id="ANE46615.1"/>
    </source>
</evidence>
<dbReference type="SUPFAM" id="SSF46689">
    <property type="entry name" value="Homeodomain-like"/>
    <property type="match status" value="2"/>
</dbReference>
<accession>A0A172THS5</accession>
<keyword evidence="3" id="KW-0804">Transcription</keyword>
<proteinExistence type="predicted"/>
<dbReference type="InterPro" id="IPR014710">
    <property type="entry name" value="RmlC-like_jellyroll"/>
</dbReference>
<dbReference type="Pfam" id="PF07883">
    <property type="entry name" value="Cupin_2"/>
    <property type="match status" value="1"/>
</dbReference>
<gene>
    <name evidence="5" type="ORF">SY83_10420</name>
</gene>
<evidence type="ECO:0000313" key="6">
    <source>
        <dbReference type="Proteomes" id="UP000076927"/>
    </source>
</evidence>
<keyword evidence="6" id="KW-1185">Reference proteome</keyword>
<dbReference type="InterPro" id="IPR018060">
    <property type="entry name" value="HTH_AraC"/>
</dbReference>
<name>A0A172THS5_9BACL</name>
<dbReference type="PANTHER" id="PTHR43280:SF2">
    <property type="entry name" value="HTH-TYPE TRANSCRIPTIONAL REGULATOR EXSA"/>
    <property type="match status" value="1"/>
</dbReference>
<keyword evidence="1" id="KW-0805">Transcription regulation</keyword>
<sequence>MRFAEYTDMQTFPNVTSDLYLYGMHVSRTTRGRVCDRHLHHRMIEVNLVLEGRQTAIVGNTRLVQHAGDLVIIPPMKAHEFRVEHGESMTCFVMHIQNADHSVIRALRETGECLFPIGHLMHEKLHSSVLSMMSHLQAGASTPRILKSCCEILVGMEEYFLPEAGVASVPAEPALADRIAKAIEHLISASEEPNAPSLLTGWLEQIAEDLGVTRRHCYRVFQQTYGMSPREYLSLIRQQEAMHMLVNQRDSMELIAHRIGFENVQSFIRQFTKWTGTTPGKFRKQQSGALNYLTPLELDPGPNQV</sequence>
<evidence type="ECO:0000259" key="4">
    <source>
        <dbReference type="PROSITE" id="PS01124"/>
    </source>
</evidence>
<dbReference type="InterPro" id="IPR009057">
    <property type="entry name" value="Homeodomain-like_sf"/>
</dbReference>
<keyword evidence="2" id="KW-0238">DNA-binding</keyword>
<dbReference type="EMBL" id="CP011388">
    <property type="protein sequence ID" value="ANE46615.1"/>
    <property type="molecule type" value="Genomic_DNA"/>
</dbReference>
<evidence type="ECO:0000256" key="2">
    <source>
        <dbReference type="ARBA" id="ARBA00023125"/>
    </source>
</evidence>
<dbReference type="STRING" id="1178515.SY83_10420"/>
<dbReference type="Pfam" id="PF12833">
    <property type="entry name" value="HTH_18"/>
    <property type="match status" value="1"/>
</dbReference>
<evidence type="ECO:0000256" key="3">
    <source>
        <dbReference type="ARBA" id="ARBA00023163"/>
    </source>
</evidence>
<dbReference type="RefSeq" id="WP_068606238.1">
    <property type="nucleotide sequence ID" value="NZ_CP011388.1"/>
</dbReference>
<dbReference type="GO" id="GO:0043565">
    <property type="term" value="F:sequence-specific DNA binding"/>
    <property type="evidence" value="ECO:0007669"/>
    <property type="project" value="InterPro"/>
</dbReference>
<dbReference type="SUPFAM" id="SSF51215">
    <property type="entry name" value="Regulatory protein AraC"/>
    <property type="match status" value="1"/>
</dbReference>
<dbReference type="AlphaFoldDB" id="A0A172THS5"/>